<evidence type="ECO:0008006" key="3">
    <source>
        <dbReference type="Google" id="ProtNLM"/>
    </source>
</evidence>
<evidence type="ECO:0000313" key="1">
    <source>
        <dbReference type="EMBL" id="KAK8882423.1"/>
    </source>
</evidence>
<reference evidence="1 2" key="1">
    <citation type="submission" date="2024-04" db="EMBL/GenBank/DDBJ databases">
        <title>Tritrichomonas musculus Genome.</title>
        <authorList>
            <person name="Alves-Ferreira E."/>
            <person name="Grigg M."/>
            <person name="Lorenzi H."/>
            <person name="Galac M."/>
        </authorList>
    </citation>
    <scope>NUCLEOTIDE SEQUENCE [LARGE SCALE GENOMIC DNA]</scope>
    <source>
        <strain evidence="1 2">EAF2021</strain>
    </source>
</reference>
<name>A0ABR2JVE2_9EUKA</name>
<dbReference type="PANTHER" id="PTHR24159:SF5">
    <property type="entry name" value="ANK_REP_REGION DOMAIN-CONTAINING PROTEIN"/>
    <property type="match status" value="1"/>
</dbReference>
<proteinExistence type="predicted"/>
<accession>A0ABR2JVE2</accession>
<dbReference type="EMBL" id="JAPFFF010000009">
    <property type="protein sequence ID" value="KAK8882423.1"/>
    <property type="molecule type" value="Genomic_DNA"/>
</dbReference>
<comment type="caution">
    <text evidence="1">The sequence shown here is derived from an EMBL/GenBank/DDBJ whole genome shotgun (WGS) entry which is preliminary data.</text>
</comment>
<dbReference type="Proteomes" id="UP001470230">
    <property type="component" value="Unassembled WGS sequence"/>
</dbReference>
<keyword evidence="2" id="KW-1185">Reference proteome</keyword>
<sequence length="380" mass="46298">MIIEEFVDIMKNIQNALLDFFDEELDDEDKYNNFMKLIETHKISNDRYSFKELLRLINNIGNNHHRVPSFISKFERLLRFFKKDIEKYFSNSELFEIFKNNKRILLLLIEEQMMTIDEYIFSIITRNEYVYKRYCEYFQPEIKPLLTKENIEKYSETSEVLKYDDFIEMMNKEVDEDFYEKRKEGEDDDYLCKLIRFDKIKEFATFVNQTNMSLESEIKYSIFETNQLLIEESDITLIEYAAFFGSFKIVQYIIEKVEKLNPELWIYAVHCKDARMIHLLEENQIKLYSQKVLKESIKCHHNDISQYIIDNLIKEEDLQKDIENNYNNNLYQYAVESHNYCFFPSNMKYKNMFNYLFEFDYPMLAKLYLEEGNIELDTLI</sequence>
<evidence type="ECO:0000313" key="2">
    <source>
        <dbReference type="Proteomes" id="UP001470230"/>
    </source>
</evidence>
<dbReference type="PANTHER" id="PTHR24159">
    <property type="match status" value="1"/>
</dbReference>
<organism evidence="1 2">
    <name type="scientific">Tritrichomonas musculus</name>
    <dbReference type="NCBI Taxonomy" id="1915356"/>
    <lineage>
        <taxon>Eukaryota</taxon>
        <taxon>Metamonada</taxon>
        <taxon>Parabasalia</taxon>
        <taxon>Tritrichomonadida</taxon>
        <taxon>Tritrichomonadidae</taxon>
        <taxon>Tritrichomonas</taxon>
    </lineage>
</organism>
<protein>
    <recommendedName>
        <fullName evidence="3">DUF3447 domain-containing protein</fullName>
    </recommendedName>
</protein>
<dbReference type="InterPro" id="IPR036770">
    <property type="entry name" value="Ankyrin_rpt-contain_sf"/>
</dbReference>
<gene>
    <name evidence="1" type="ORF">M9Y10_045065</name>
</gene>
<dbReference type="SUPFAM" id="SSF48403">
    <property type="entry name" value="Ankyrin repeat"/>
    <property type="match status" value="1"/>
</dbReference>